<comment type="caution">
    <text evidence="1">The sequence shown here is derived from an EMBL/GenBank/DDBJ whole genome shotgun (WGS) entry which is preliminary data.</text>
</comment>
<reference evidence="1 2" key="1">
    <citation type="submission" date="2017-12" db="EMBL/GenBank/DDBJ databases">
        <title>Phylogenetic diversity of female urinary microbiome.</title>
        <authorList>
            <person name="Thomas-White K."/>
            <person name="Wolfe A.J."/>
        </authorList>
    </citation>
    <scope>NUCLEOTIDE SEQUENCE [LARGE SCALE GENOMIC DNA]</scope>
    <source>
        <strain evidence="1 2">UMB0777</strain>
    </source>
</reference>
<dbReference type="EMBL" id="PKJC01000014">
    <property type="protein sequence ID" value="PKZ64365.1"/>
    <property type="molecule type" value="Genomic_DNA"/>
</dbReference>
<gene>
    <name evidence="1" type="ORF">CYJ73_17355</name>
</gene>
<accession>A0A2I1R5G8</accession>
<evidence type="ECO:0000313" key="2">
    <source>
        <dbReference type="Proteomes" id="UP000234662"/>
    </source>
</evidence>
<proteinExistence type="predicted"/>
<dbReference type="RefSeq" id="WP_101821136.1">
    <property type="nucleotide sequence ID" value="NZ_CP096585.1"/>
</dbReference>
<sequence>MSSAGERMMGRGECPSCGQMVQRRRDFALRKHPGCDYVDDPSEAFHFALLDAALILSPAATAANPEPGGVNVFIARDGRTYADLDALAPTEPAMRLGDSAR</sequence>
<name>A0A2I1R5G8_9ACTN</name>
<dbReference type="AlphaFoldDB" id="A0A2I1R5G8"/>
<dbReference type="Proteomes" id="UP000234662">
    <property type="component" value="Unassembled WGS sequence"/>
</dbReference>
<organism evidence="1 2">
    <name type="scientific">Gordonia terrae</name>
    <dbReference type="NCBI Taxonomy" id="2055"/>
    <lineage>
        <taxon>Bacteria</taxon>
        <taxon>Bacillati</taxon>
        <taxon>Actinomycetota</taxon>
        <taxon>Actinomycetes</taxon>
        <taxon>Mycobacteriales</taxon>
        <taxon>Gordoniaceae</taxon>
        <taxon>Gordonia</taxon>
    </lineage>
</organism>
<evidence type="ECO:0000313" key="1">
    <source>
        <dbReference type="EMBL" id="PKZ64365.1"/>
    </source>
</evidence>
<protein>
    <submittedName>
        <fullName evidence="1">Uncharacterized protein</fullName>
    </submittedName>
</protein>